<feature type="region of interest" description="Disordered" evidence="1">
    <location>
        <begin position="1"/>
        <end position="26"/>
    </location>
</feature>
<evidence type="ECO:0000256" key="1">
    <source>
        <dbReference type="SAM" id="MobiDB-lite"/>
    </source>
</evidence>
<protein>
    <submittedName>
        <fullName evidence="2">Uncharacterized protein</fullName>
    </submittedName>
</protein>
<reference evidence="2" key="1">
    <citation type="submission" date="2022-05" db="EMBL/GenBank/DDBJ databases">
        <title>The Musa troglodytarum L. genome provides insights into the mechanism of non-climacteric behaviour and enrichment of carotenoids.</title>
        <authorList>
            <person name="Wang J."/>
        </authorList>
    </citation>
    <scope>NUCLEOTIDE SEQUENCE</scope>
    <source>
        <tissue evidence="2">Leaf</tissue>
    </source>
</reference>
<dbReference type="PANTHER" id="PTHR35746:SF1">
    <property type="entry name" value="PENTATRICOPEPTIDE REPEAT (PPR) SUPERFAMILY PROTEIN"/>
    <property type="match status" value="1"/>
</dbReference>
<evidence type="ECO:0000313" key="2">
    <source>
        <dbReference type="EMBL" id="URE49583.1"/>
    </source>
</evidence>
<feature type="non-terminal residue" evidence="2">
    <location>
        <position position="1"/>
    </location>
</feature>
<name>A0A9E7L8B1_9LILI</name>
<gene>
    <name evidence="2" type="ORF">MUK42_33381</name>
</gene>
<evidence type="ECO:0000313" key="3">
    <source>
        <dbReference type="Proteomes" id="UP001055439"/>
    </source>
</evidence>
<sequence length="1295" mass="140266">ADYSPESDASCHGNKVPSSEVESTASQLDDTIHLDNDSVTCRGDKVCTMEGTESSSESPLTKGFCLDALKEETDHAAVQNMVDSATVEDNIIIGNYIEDKLDMQIPGLQILPHGSCANSSLTDSEFQGIDKSMEFSMIVDQANAITTLISGLPDEVSTNTMEFESVICTSPDKKTDVAGQISQVQPFCNDGPSMEFSMIVDQAIAITTLICGLPDEVSANTMEFESIICTSPDKKTDVAGQISQVQPFCNDGPSMEFSMIVDQANAITTLISGLPDEVSANTMEFESVICTSPDEKPDVAGHISQVQPFCNDGSSMEFSMIVDQANAITTLISGLPDEVSANTMEFESVICTSQDEKPDVAGQISQVQPFRNDGPSMEFSMIVDQANAITTLISGLPDEVSASTMEFESVICTSPDEKTDVAGQIPQVQPFCNDGPSGLPDEVSASTMEFESVICTSPDEKTDVAGQISQVQPFCNDGPSGLPDEVSASTMEFESVICTSPDEKTDVAGQISQVQPFCNDGPSMEFSMIVDQANAITTLISGLPDEVSANTMEFESVICTSPDEKTDVAGQISQVQPFCNDGPSGLPDEVSASTMEFESVICTSPDEKTDVAGQISQVQPFCNDGPSMEFSMIVDQANAITTLISGLPDEVSANTMEFESVICTSPDEKTDVAGQISQVQPFCNDGPSMEFSMIVDQANAITTLISGLPDEVSANTMEFESVICTSPDEKTDVAGQISQVQPFCTDGPCNLEITAGELFETPTHLSAYGYQIALPTNSPVNGNDPEHQHALPISSNILLVESTKVKFEALEDSGLVEPDLTTCANAEAGSDIGRHVIDELPVVESDKNANSISSTLPVNVNEMNVNEMERDESKDERNCQDMNSDRSQVVDEFEFEVGASVNKFEGPKGESDWLKTPEQVPSVNKAIDLDDRVPNSCETCYLYEGKGTNLSLGGTSADNLRVADFAVSVSGMSQFSATSEISNNNQIVRQGTTEINIDAMVEDKNREMFKEDNMDFKKNSQPEGHATELEPPTRDDIGGTELQNNEDVILAEGVLSLNQEDFSFRCLGSVLNNYLHQQDVQETPVERFKQKTDLDETIDQSQRQAEAFLEEEISENGLPSEHYDTLYPNKDETNKTETTCGYQLELQNVFVVGSINHVSSDKNNSYNPFVTEMDHVPNAEKENSLLTILEDEPNTNEHSEAGLCHDDEEILKTEECSESKVDVRSFIGKPGNVYDSKTSDRSGVAPRIFYQSSKEEGVHDKSMQQNDFYIEKVDYSINSNSQTGNVDALSESVPG</sequence>
<organism evidence="2 3">
    <name type="scientific">Musa troglodytarum</name>
    <name type="common">fe'i banana</name>
    <dbReference type="NCBI Taxonomy" id="320322"/>
    <lineage>
        <taxon>Eukaryota</taxon>
        <taxon>Viridiplantae</taxon>
        <taxon>Streptophyta</taxon>
        <taxon>Embryophyta</taxon>
        <taxon>Tracheophyta</taxon>
        <taxon>Spermatophyta</taxon>
        <taxon>Magnoliopsida</taxon>
        <taxon>Liliopsida</taxon>
        <taxon>Zingiberales</taxon>
        <taxon>Musaceae</taxon>
        <taxon>Musa</taxon>
    </lineage>
</organism>
<accession>A0A9E7L8B1</accession>
<dbReference type="EMBL" id="CP097511">
    <property type="protein sequence ID" value="URE49583.1"/>
    <property type="molecule type" value="Genomic_DNA"/>
</dbReference>
<proteinExistence type="predicted"/>
<keyword evidence="3" id="KW-1185">Reference proteome</keyword>
<dbReference type="PANTHER" id="PTHR35746">
    <property type="entry name" value="PENTATRICOPEPTIDE REPEAT (PPR) SUPERFAMILY PROTEIN"/>
    <property type="match status" value="1"/>
</dbReference>
<dbReference type="Proteomes" id="UP001055439">
    <property type="component" value="Chromosome 9"/>
</dbReference>
<feature type="region of interest" description="Disordered" evidence="1">
    <location>
        <begin position="1016"/>
        <end position="1040"/>
    </location>
</feature>
<feature type="compositionally biased region" description="Polar residues" evidence="1">
    <location>
        <begin position="16"/>
        <end position="26"/>
    </location>
</feature>
<dbReference type="OrthoDB" id="762137at2759"/>
<feature type="compositionally biased region" description="Basic and acidic residues" evidence="1">
    <location>
        <begin position="1016"/>
        <end position="1037"/>
    </location>
</feature>